<keyword evidence="3" id="KW-0378">Hydrolase</keyword>
<evidence type="ECO:0000256" key="3">
    <source>
        <dbReference type="ARBA" id="ARBA00022801"/>
    </source>
</evidence>
<dbReference type="PANTHER" id="PTHR42896:SF2">
    <property type="entry name" value="CBBY-LIKE PROTEIN"/>
    <property type="match status" value="1"/>
</dbReference>
<sequence>MAQLRALIFDVDGTLADTERDGHRVAFNRAFAEAGLDWEWSIDLYGKLLEVTGGKERILFYIDTYQPPFDPPADLKPWIASLHAAKTRHYKQLLNEGIIPLRPGVKRLIEEARSAGMRLAIATTTTPENVSTLLETALAPDGCDWFEVIAAGDIVPQKKPAPDIYLYALEKLNLKPEECLAFEDSPQGLKSSLGAGLKTVITLNGYTRDHDFSNASLVVDQLGEADAPFQVLSGSAGEAHYFDLALAQTLHRSS</sequence>
<keyword evidence="2" id="KW-0479">Metal-binding</keyword>
<organism evidence="4 5">
    <name type="scientific">Phormidesmis priestleyi ULC007</name>
    <dbReference type="NCBI Taxonomy" id="1920490"/>
    <lineage>
        <taxon>Bacteria</taxon>
        <taxon>Bacillati</taxon>
        <taxon>Cyanobacteriota</taxon>
        <taxon>Cyanophyceae</taxon>
        <taxon>Leptolyngbyales</taxon>
        <taxon>Leptolyngbyaceae</taxon>
        <taxon>Phormidesmis</taxon>
    </lineage>
</organism>
<comment type="similarity">
    <text evidence="1">Belongs to the HAD-like hydrolase superfamily. CbbY/CbbZ/Gph/YieH family.</text>
</comment>
<dbReference type="InterPro" id="IPR006439">
    <property type="entry name" value="HAD-SF_hydro_IA"/>
</dbReference>
<dbReference type="NCBIfam" id="TIGR01509">
    <property type="entry name" value="HAD-SF-IA-v3"/>
    <property type="match status" value="1"/>
</dbReference>
<dbReference type="EMBL" id="PVWG01000009">
    <property type="protein sequence ID" value="PSB19687.1"/>
    <property type="molecule type" value="Genomic_DNA"/>
</dbReference>
<dbReference type="RefSeq" id="WP_073071705.1">
    <property type="nucleotide sequence ID" value="NZ_MPPI01000012.1"/>
</dbReference>
<dbReference type="CDD" id="cd07528">
    <property type="entry name" value="HAD_CbbY-like"/>
    <property type="match status" value="1"/>
</dbReference>
<dbReference type="Gene3D" id="1.10.150.240">
    <property type="entry name" value="Putative phosphatase, domain 2"/>
    <property type="match status" value="1"/>
</dbReference>
<dbReference type="STRING" id="1920490.GCA_001895925_00158"/>
<comment type="caution">
    <text evidence="4">The sequence shown here is derived from an EMBL/GenBank/DDBJ whole genome shotgun (WGS) entry which is preliminary data.</text>
</comment>
<evidence type="ECO:0000256" key="1">
    <source>
        <dbReference type="ARBA" id="ARBA00006171"/>
    </source>
</evidence>
<dbReference type="PANTHER" id="PTHR42896">
    <property type="entry name" value="XYLULOSE-1,5-BISPHOSPHATE (XUBP) PHOSPHATASE"/>
    <property type="match status" value="1"/>
</dbReference>
<dbReference type="InterPro" id="IPR044999">
    <property type="entry name" value="CbbY-like"/>
</dbReference>
<dbReference type="AlphaFoldDB" id="A0A2T1DGU9"/>
<dbReference type="SFLD" id="SFLDG01135">
    <property type="entry name" value="C1.5.6:_HAD__Beta-PGM__Phospha"/>
    <property type="match status" value="1"/>
</dbReference>
<dbReference type="InterPro" id="IPR023198">
    <property type="entry name" value="PGP-like_dom2"/>
</dbReference>
<protein>
    <submittedName>
        <fullName evidence="4">Phosphatase</fullName>
    </submittedName>
</protein>
<evidence type="ECO:0000313" key="4">
    <source>
        <dbReference type="EMBL" id="PSB19687.1"/>
    </source>
</evidence>
<dbReference type="Pfam" id="PF00702">
    <property type="entry name" value="Hydrolase"/>
    <property type="match status" value="1"/>
</dbReference>
<dbReference type="SFLD" id="SFLDF00035">
    <property type="entry name" value="phosphoglycolate_phosphatase"/>
    <property type="match status" value="1"/>
</dbReference>
<dbReference type="SFLD" id="SFLDS00003">
    <property type="entry name" value="Haloacid_Dehalogenase"/>
    <property type="match status" value="1"/>
</dbReference>
<keyword evidence="5" id="KW-1185">Reference proteome</keyword>
<evidence type="ECO:0000313" key="5">
    <source>
        <dbReference type="Proteomes" id="UP000238634"/>
    </source>
</evidence>
<reference evidence="4 5" key="2">
    <citation type="submission" date="2018-03" db="EMBL/GenBank/DDBJ databases">
        <title>The ancient ancestry and fast evolution of plastids.</title>
        <authorList>
            <person name="Moore K.R."/>
            <person name="Magnabosco C."/>
            <person name="Momper L."/>
            <person name="Gold D.A."/>
            <person name="Bosak T."/>
            <person name="Fournier G.P."/>
        </authorList>
    </citation>
    <scope>NUCLEOTIDE SEQUENCE [LARGE SCALE GENOMIC DNA]</scope>
    <source>
        <strain evidence="4 5">ULC007</strain>
    </source>
</reference>
<dbReference type="OrthoDB" id="9797743at2"/>
<dbReference type="Gene3D" id="3.40.50.1000">
    <property type="entry name" value="HAD superfamily/HAD-like"/>
    <property type="match status" value="1"/>
</dbReference>
<reference evidence="4 5" key="1">
    <citation type="submission" date="2018-02" db="EMBL/GenBank/DDBJ databases">
        <authorList>
            <person name="Cohen D.B."/>
            <person name="Kent A.D."/>
        </authorList>
    </citation>
    <scope>NUCLEOTIDE SEQUENCE [LARGE SCALE GENOMIC DNA]</scope>
    <source>
        <strain evidence="4 5">ULC007</strain>
    </source>
</reference>
<dbReference type="InterPro" id="IPR023214">
    <property type="entry name" value="HAD_sf"/>
</dbReference>
<dbReference type="Proteomes" id="UP000238634">
    <property type="component" value="Unassembled WGS sequence"/>
</dbReference>
<dbReference type="SFLD" id="SFLDG01129">
    <property type="entry name" value="C1.5:_HAD__Beta-PGM__Phosphata"/>
    <property type="match status" value="1"/>
</dbReference>
<dbReference type="FunFam" id="3.40.50.1000:FF:000036">
    <property type="entry name" value="HAD family hydrolase"/>
    <property type="match status" value="1"/>
</dbReference>
<dbReference type="GO" id="GO:0016787">
    <property type="term" value="F:hydrolase activity"/>
    <property type="evidence" value="ECO:0007669"/>
    <property type="project" value="UniProtKB-KW"/>
</dbReference>
<accession>A0A2T1DGU9</accession>
<evidence type="ECO:0000256" key="2">
    <source>
        <dbReference type="ARBA" id="ARBA00022723"/>
    </source>
</evidence>
<dbReference type="GO" id="GO:0046872">
    <property type="term" value="F:metal ion binding"/>
    <property type="evidence" value="ECO:0007669"/>
    <property type="project" value="UniProtKB-KW"/>
</dbReference>
<dbReference type="SUPFAM" id="SSF56784">
    <property type="entry name" value="HAD-like"/>
    <property type="match status" value="1"/>
</dbReference>
<dbReference type="InterPro" id="IPR036412">
    <property type="entry name" value="HAD-like_sf"/>
</dbReference>
<name>A0A2T1DGU9_9CYAN</name>
<gene>
    <name evidence="4" type="ORF">C7B65_10355</name>
</gene>
<proteinExistence type="inferred from homology"/>